<proteinExistence type="predicted"/>
<evidence type="ECO:0000313" key="3">
    <source>
        <dbReference type="Proteomes" id="UP001605036"/>
    </source>
</evidence>
<dbReference type="EMBL" id="JBHFFA010000007">
    <property type="protein sequence ID" value="KAL2612235.1"/>
    <property type="molecule type" value="Genomic_DNA"/>
</dbReference>
<accession>A0ABD1XTW4</accession>
<keyword evidence="3" id="KW-1185">Reference proteome</keyword>
<dbReference type="Proteomes" id="UP001605036">
    <property type="component" value="Unassembled WGS sequence"/>
</dbReference>
<name>A0ABD1XTW4_9MARC</name>
<reference evidence="2 3" key="1">
    <citation type="submission" date="2024-09" db="EMBL/GenBank/DDBJ databases">
        <title>Chromosome-scale assembly of Riccia fluitans.</title>
        <authorList>
            <person name="Paukszto L."/>
            <person name="Sawicki J."/>
            <person name="Karawczyk K."/>
            <person name="Piernik-Szablinska J."/>
            <person name="Szczecinska M."/>
            <person name="Mazdziarz M."/>
        </authorList>
    </citation>
    <scope>NUCLEOTIDE SEQUENCE [LARGE SCALE GENOMIC DNA]</scope>
    <source>
        <strain evidence="2">Rf_01</strain>
        <tissue evidence="2">Aerial parts of the thallus</tissue>
    </source>
</reference>
<protein>
    <submittedName>
        <fullName evidence="2">Uncharacterized protein</fullName>
    </submittedName>
</protein>
<evidence type="ECO:0000313" key="2">
    <source>
        <dbReference type="EMBL" id="KAL2612235.1"/>
    </source>
</evidence>
<comment type="caution">
    <text evidence="2">The sequence shown here is derived from an EMBL/GenBank/DDBJ whole genome shotgun (WGS) entry which is preliminary data.</text>
</comment>
<gene>
    <name evidence="2" type="ORF">R1flu_023927</name>
</gene>
<feature type="region of interest" description="Disordered" evidence="1">
    <location>
        <begin position="1"/>
        <end position="27"/>
    </location>
</feature>
<dbReference type="AlphaFoldDB" id="A0ABD1XTW4"/>
<sequence length="77" mass="9275">MINRNTSETWKKRRRNFRRSKSDARSGKFEMSSVILVEEHKKAGILTARTQWRDYLAKVKDRHEYQDVGGQHLWFHA</sequence>
<organism evidence="2 3">
    <name type="scientific">Riccia fluitans</name>
    <dbReference type="NCBI Taxonomy" id="41844"/>
    <lineage>
        <taxon>Eukaryota</taxon>
        <taxon>Viridiplantae</taxon>
        <taxon>Streptophyta</taxon>
        <taxon>Embryophyta</taxon>
        <taxon>Marchantiophyta</taxon>
        <taxon>Marchantiopsida</taxon>
        <taxon>Marchantiidae</taxon>
        <taxon>Marchantiales</taxon>
        <taxon>Ricciaceae</taxon>
        <taxon>Riccia</taxon>
    </lineage>
</organism>
<evidence type="ECO:0000256" key="1">
    <source>
        <dbReference type="SAM" id="MobiDB-lite"/>
    </source>
</evidence>